<evidence type="ECO:0000313" key="2">
    <source>
        <dbReference type="EMBL" id="MFK2826913.1"/>
    </source>
</evidence>
<dbReference type="PANTHER" id="PTHR43755:SF1">
    <property type="entry name" value="FAD-DEPENDENT PYRIDINE NUCLEOTIDE-DISULPHIDE OXIDOREDUCTASE"/>
    <property type="match status" value="1"/>
</dbReference>
<dbReference type="SUPFAM" id="SSF51905">
    <property type="entry name" value="FAD/NAD(P)-binding domain"/>
    <property type="match status" value="1"/>
</dbReference>
<dbReference type="InterPro" id="IPR036188">
    <property type="entry name" value="FAD/NAD-bd_sf"/>
</dbReference>
<comment type="caution">
    <text evidence="2">The sequence shown here is derived from an EMBL/GenBank/DDBJ whole genome shotgun (WGS) entry which is preliminary data.</text>
</comment>
<dbReference type="Gene3D" id="3.50.50.100">
    <property type="match status" value="1"/>
</dbReference>
<protein>
    <submittedName>
        <fullName evidence="2">FAD-dependent oxidoreductase</fullName>
    </submittedName>
</protein>
<dbReference type="InterPro" id="IPR052541">
    <property type="entry name" value="SQRD"/>
</dbReference>
<name>A0ABW8ICN7_9BACI</name>
<dbReference type="PRINTS" id="PR00368">
    <property type="entry name" value="FADPNR"/>
</dbReference>
<sequence>MRIVIIGSGFGGLNAAIEIRKKLTSPQHEIIVVADKAQFVFRPSLIWLPFHKHRLNKMTFPLRPTFEKAGITFIEKCVQALMPKQNHILCKDDEIIEYDYLIVATGASPDWARIEGLEGRSASIYGISTALQTRKKVKEIKEKDPIVIGVGQGNPNQGIAYEFLFELEAYLHEHRLECPLTFFTYEEELFNGKGKEPTERLERLLEKKQVTYYCNVSIERADDESIYLTNGKQLPHSFLFVLPPYKGVDCIFASTDLEHDHGILPVHDTLQSIQWKNIYVIGDANNMKGTKSGRAAELQGTLAAENIIKQIQQEPLQSFQEDTMYFMELGKAGAMLVMDKPVKEGVFQWAISGMMPHIMKRAFEKYYLLKFS</sequence>
<proteinExistence type="predicted"/>
<dbReference type="PANTHER" id="PTHR43755">
    <property type="match status" value="1"/>
</dbReference>
<reference evidence="2 3" key="1">
    <citation type="submission" date="2023-07" db="EMBL/GenBank/DDBJ databases">
        <title>Bacillus lucianemedeirus sp. nov, a new species isolated from an immunobiological production facility.</title>
        <authorList>
            <person name="Costa L.V."/>
            <person name="Miranda R.V.S.L."/>
            <person name="Brandao M.L.L."/>
            <person name="Reis C.M.F."/>
            <person name="Frazao A.M."/>
            <person name="Cruz F.V."/>
            <person name="Baio P.V.P."/>
            <person name="Veras J.F.C."/>
            <person name="Ramos J.N."/>
            <person name="Vieira V."/>
        </authorList>
    </citation>
    <scope>NUCLEOTIDE SEQUENCE [LARGE SCALE GENOMIC DNA]</scope>
    <source>
        <strain evidence="2 3">B190/17</strain>
    </source>
</reference>
<feature type="domain" description="FAD/NAD(P)-binding" evidence="1">
    <location>
        <begin position="1"/>
        <end position="295"/>
    </location>
</feature>
<organism evidence="2 3">
    <name type="scientific">Bacillus lumedeiriae</name>
    <dbReference type="NCBI Taxonomy" id="3058829"/>
    <lineage>
        <taxon>Bacteria</taxon>
        <taxon>Bacillati</taxon>
        <taxon>Bacillota</taxon>
        <taxon>Bacilli</taxon>
        <taxon>Bacillales</taxon>
        <taxon>Bacillaceae</taxon>
        <taxon>Bacillus</taxon>
    </lineage>
</organism>
<dbReference type="Pfam" id="PF07992">
    <property type="entry name" value="Pyr_redox_2"/>
    <property type="match status" value="1"/>
</dbReference>
<dbReference type="RefSeq" id="WP_404318668.1">
    <property type="nucleotide sequence ID" value="NZ_JAUIYO010000017.1"/>
</dbReference>
<dbReference type="Proteomes" id="UP001619911">
    <property type="component" value="Unassembled WGS sequence"/>
</dbReference>
<keyword evidence="3" id="KW-1185">Reference proteome</keyword>
<dbReference type="EMBL" id="JAUIYO010000017">
    <property type="protein sequence ID" value="MFK2826913.1"/>
    <property type="molecule type" value="Genomic_DNA"/>
</dbReference>
<accession>A0ABW8ICN7</accession>
<gene>
    <name evidence="2" type="ORF">QYG89_14755</name>
</gene>
<evidence type="ECO:0000313" key="3">
    <source>
        <dbReference type="Proteomes" id="UP001619911"/>
    </source>
</evidence>
<dbReference type="InterPro" id="IPR023753">
    <property type="entry name" value="FAD/NAD-binding_dom"/>
</dbReference>
<evidence type="ECO:0000259" key="1">
    <source>
        <dbReference type="Pfam" id="PF07992"/>
    </source>
</evidence>